<sequence>MEGDDTWLLWQLVDSALPTGGFVASSGLETAFQLGLVTTPIQLAAFIRDSVHTFAHSSLPFVTEAYKLTEQYHHRQQQPHQRIQEEPSSPTVQPPPVRSDSKATSNRTKVAVSQLFSSFTDLDHLFHASNSHAAVRRASVAQGTSLLILYMKSFRSRSSPPSKSAGTDSNTPAAADAHDNDLARDFKAAIRLDRAKGHFPVCFGMVAQMLGLSLDKSQHLFMFMFVRQIVSSAVRLNIVGPYQAQIVLADAKTWTESATTVARSLSIDQVAQTAPMVDMMQGAHERLYSKVFNS</sequence>
<gene>
    <name evidence="5" type="ORF">IWQ60_004141</name>
</gene>
<reference evidence="5" key="1">
    <citation type="submission" date="2022-07" db="EMBL/GenBank/DDBJ databases">
        <title>Phylogenomic reconstructions and comparative analyses of Kickxellomycotina fungi.</title>
        <authorList>
            <person name="Reynolds N.K."/>
            <person name="Stajich J.E."/>
            <person name="Barry K."/>
            <person name="Grigoriev I.V."/>
            <person name="Crous P."/>
            <person name="Smith M.E."/>
        </authorList>
    </citation>
    <scope>NUCLEOTIDE SEQUENCE</scope>
    <source>
        <strain evidence="5">RSA 861</strain>
    </source>
</reference>
<accession>A0A9W8DZM5</accession>
<evidence type="ECO:0000256" key="3">
    <source>
        <dbReference type="ARBA" id="ARBA00046339"/>
    </source>
</evidence>
<comment type="caution">
    <text evidence="5">The sequence shown here is derived from an EMBL/GenBank/DDBJ whole genome shotgun (WGS) entry which is preliminary data.</text>
</comment>
<evidence type="ECO:0008006" key="7">
    <source>
        <dbReference type="Google" id="ProtNLM"/>
    </source>
</evidence>
<dbReference type="InterPro" id="IPR038277">
    <property type="entry name" value="UreF_sf"/>
</dbReference>
<keyword evidence="6" id="KW-1185">Reference proteome</keyword>
<evidence type="ECO:0000256" key="1">
    <source>
        <dbReference type="ARBA" id="ARBA00022988"/>
    </source>
</evidence>
<comment type="similarity">
    <text evidence="3">Belongs to the UreF family.</text>
</comment>
<evidence type="ECO:0000256" key="2">
    <source>
        <dbReference type="ARBA" id="ARBA00023186"/>
    </source>
</evidence>
<evidence type="ECO:0000313" key="5">
    <source>
        <dbReference type="EMBL" id="KAJ1926044.1"/>
    </source>
</evidence>
<evidence type="ECO:0000256" key="4">
    <source>
        <dbReference type="SAM" id="MobiDB-lite"/>
    </source>
</evidence>
<feature type="region of interest" description="Disordered" evidence="4">
    <location>
        <begin position="72"/>
        <end position="106"/>
    </location>
</feature>
<feature type="region of interest" description="Disordered" evidence="4">
    <location>
        <begin position="156"/>
        <end position="178"/>
    </location>
</feature>
<dbReference type="HAMAP" id="MF_01385">
    <property type="entry name" value="UreF"/>
    <property type="match status" value="1"/>
</dbReference>
<name>A0A9W8DZM5_9FUNG</name>
<proteinExistence type="inferred from homology"/>
<dbReference type="EMBL" id="JANBPT010000192">
    <property type="protein sequence ID" value="KAJ1926044.1"/>
    <property type="molecule type" value="Genomic_DNA"/>
</dbReference>
<dbReference type="Proteomes" id="UP001150569">
    <property type="component" value="Unassembled WGS sequence"/>
</dbReference>
<keyword evidence="1" id="KW-0996">Nickel insertion</keyword>
<dbReference type="PANTHER" id="PTHR33620">
    <property type="entry name" value="UREASE ACCESSORY PROTEIN F"/>
    <property type="match status" value="1"/>
</dbReference>
<protein>
    <recommendedName>
        <fullName evidence="7">Urease accessory protein UreF</fullName>
    </recommendedName>
</protein>
<evidence type="ECO:0000313" key="6">
    <source>
        <dbReference type="Proteomes" id="UP001150569"/>
    </source>
</evidence>
<dbReference type="Gene3D" id="1.10.4190.10">
    <property type="entry name" value="Urease accessory protein UreF"/>
    <property type="match status" value="1"/>
</dbReference>
<dbReference type="AlphaFoldDB" id="A0A9W8DZM5"/>
<dbReference type="PANTHER" id="PTHR33620:SF1">
    <property type="entry name" value="UREASE ACCESSORY PROTEIN F"/>
    <property type="match status" value="1"/>
</dbReference>
<keyword evidence="2" id="KW-0143">Chaperone</keyword>
<dbReference type="GO" id="GO:0016151">
    <property type="term" value="F:nickel cation binding"/>
    <property type="evidence" value="ECO:0007669"/>
    <property type="project" value="InterPro"/>
</dbReference>
<dbReference type="OrthoDB" id="2550922at2759"/>
<dbReference type="InterPro" id="IPR002639">
    <property type="entry name" value="UreF"/>
</dbReference>
<dbReference type="Pfam" id="PF01730">
    <property type="entry name" value="UreF"/>
    <property type="match status" value="1"/>
</dbReference>
<organism evidence="5 6">
    <name type="scientific">Tieghemiomyces parasiticus</name>
    <dbReference type="NCBI Taxonomy" id="78921"/>
    <lineage>
        <taxon>Eukaryota</taxon>
        <taxon>Fungi</taxon>
        <taxon>Fungi incertae sedis</taxon>
        <taxon>Zoopagomycota</taxon>
        <taxon>Kickxellomycotina</taxon>
        <taxon>Dimargaritomycetes</taxon>
        <taxon>Dimargaritales</taxon>
        <taxon>Dimargaritaceae</taxon>
        <taxon>Tieghemiomyces</taxon>
    </lineage>
</organism>